<name>A0A8H9QYA5_CLOPF</name>
<dbReference type="EMBL" id="DACTCB010000004">
    <property type="protein sequence ID" value="HAT4307434.1"/>
    <property type="molecule type" value="Genomic_DNA"/>
</dbReference>
<keyword evidence="1" id="KW-1133">Transmembrane helix</keyword>
<protein>
    <recommendedName>
        <fullName evidence="3">DUF2700 domain-containing protein</fullName>
    </recommendedName>
</protein>
<comment type="caution">
    <text evidence="2">The sequence shown here is derived from an EMBL/GenBank/DDBJ whole genome shotgun (WGS) entry which is preliminary data.</text>
</comment>
<sequence>MKEFFWDILPAILLVVVFFIVLNDFRNNKNLKRNKRYSKESDDINKKEGKRVDYMSIGMCFGIAIGIFFIRKFGSIALTYGILCGMLVGKLVGVIVKRNF</sequence>
<keyword evidence="1" id="KW-0812">Transmembrane</keyword>
<gene>
    <name evidence="2" type="ORF">I9080_001219</name>
</gene>
<accession>A0A8H9QYA5</accession>
<dbReference type="AlphaFoldDB" id="A0A8H9QYA5"/>
<evidence type="ECO:0000256" key="1">
    <source>
        <dbReference type="SAM" id="Phobius"/>
    </source>
</evidence>
<organism evidence="2">
    <name type="scientific">Clostridium perfringens</name>
    <dbReference type="NCBI Taxonomy" id="1502"/>
    <lineage>
        <taxon>Bacteria</taxon>
        <taxon>Bacillati</taxon>
        <taxon>Bacillota</taxon>
        <taxon>Clostridia</taxon>
        <taxon>Eubacteriales</taxon>
        <taxon>Clostridiaceae</taxon>
        <taxon>Clostridium</taxon>
    </lineage>
</organism>
<reference evidence="2" key="1">
    <citation type="journal article" date="2018" name="Genome Biol.">
        <title>SKESA: strategic k-mer extension for scrupulous assemblies.</title>
        <authorList>
            <person name="Souvorov A."/>
            <person name="Agarwala R."/>
            <person name="Lipman D.J."/>
        </authorList>
    </citation>
    <scope>NUCLEOTIDE SEQUENCE</scope>
    <source>
        <strain evidence="2">C8</strain>
    </source>
</reference>
<evidence type="ECO:0008006" key="3">
    <source>
        <dbReference type="Google" id="ProtNLM"/>
    </source>
</evidence>
<feature type="transmembrane region" description="Helical" evidence="1">
    <location>
        <begin position="52"/>
        <end position="70"/>
    </location>
</feature>
<reference evidence="2" key="2">
    <citation type="submission" date="2020-07" db="EMBL/GenBank/DDBJ databases">
        <authorList>
            <consortium name="NCBI Pathogen Detection Project"/>
        </authorList>
    </citation>
    <scope>NUCLEOTIDE SEQUENCE</scope>
    <source>
        <strain evidence="2">C8</strain>
    </source>
</reference>
<keyword evidence="1" id="KW-0472">Membrane</keyword>
<feature type="transmembrane region" description="Helical" evidence="1">
    <location>
        <begin position="6"/>
        <end position="25"/>
    </location>
</feature>
<feature type="transmembrane region" description="Helical" evidence="1">
    <location>
        <begin position="76"/>
        <end position="96"/>
    </location>
</feature>
<dbReference type="Proteomes" id="UP000859547">
    <property type="component" value="Unassembled WGS sequence"/>
</dbReference>
<evidence type="ECO:0000313" key="2">
    <source>
        <dbReference type="EMBL" id="HAT4307434.1"/>
    </source>
</evidence>
<proteinExistence type="predicted"/>